<comment type="subunit">
    <text evidence="5">Part of the 30S ribosomal subunit.</text>
</comment>
<dbReference type="GO" id="GO:0008270">
    <property type="term" value="F:zinc ion binding"/>
    <property type="evidence" value="ECO:0007669"/>
    <property type="project" value="UniProtKB-UniRule"/>
</dbReference>
<name>A0A075GD01_9EURY</name>
<proteinExistence type="inferred from homology"/>
<keyword evidence="2 5" id="KW-0862">Zinc</keyword>
<dbReference type="SUPFAM" id="SSF57829">
    <property type="entry name" value="Zn-binding ribosomal proteins"/>
    <property type="match status" value="1"/>
</dbReference>
<evidence type="ECO:0000313" key="6">
    <source>
        <dbReference type="EMBL" id="AIE99572.1"/>
    </source>
</evidence>
<dbReference type="Gene3D" id="2.20.25.100">
    <property type="entry name" value="Zn-binding ribosomal proteins"/>
    <property type="match status" value="1"/>
</dbReference>
<dbReference type="HAMAP" id="MF_00371">
    <property type="entry name" value="Ribosomal_eS27"/>
    <property type="match status" value="1"/>
</dbReference>
<evidence type="ECO:0000256" key="3">
    <source>
        <dbReference type="ARBA" id="ARBA00022980"/>
    </source>
</evidence>
<dbReference type="NCBIfam" id="NF001629">
    <property type="entry name" value="PRK00415.1"/>
    <property type="match status" value="1"/>
</dbReference>
<evidence type="ECO:0000256" key="1">
    <source>
        <dbReference type="ARBA" id="ARBA00010919"/>
    </source>
</evidence>
<keyword evidence="4 5" id="KW-0687">Ribonucleoprotein</keyword>
<dbReference type="EMBL" id="KF900566">
    <property type="protein sequence ID" value="AIE99572.1"/>
    <property type="molecule type" value="Genomic_DNA"/>
</dbReference>
<dbReference type="GO" id="GO:0005840">
    <property type="term" value="C:ribosome"/>
    <property type="evidence" value="ECO:0007669"/>
    <property type="project" value="UniProtKB-KW"/>
</dbReference>
<gene>
    <name evidence="5" type="primary">rps27e</name>
</gene>
<feature type="binding site" evidence="5">
    <location>
        <position position="35"/>
    </location>
    <ligand>
        <name>Zn(2+)</name>
        <dbReference type="ChEBI" id="CHEBI:29105"/>
    </ligand>
</feature>
<feature type="binding site" evidence="5">
    <location>
        <position position="38"/>
    </location>
    <ligand>
        <name>Zn(2+)</name>
        <dbReference type="ChEBI" id="CHEBI:29105"/>
    </ligand>
</feature>
<dbReference type="GO" id="GO:0006412">
    <property type="term" value="P:translation"/>
    <property type="evidence" value="ECO:0007669"/>
    <property type="project" value="UniProtKB-UniRule"/>
</dbReference>
<dbReference type="InterPro" id="IPR011332">
    <property type="entry name" value="Ribosomal_zn-bd"/>
</dbReference>
<evidence type="ECO:0000256" key="4">
    <source>
        <dbReference type="ARBA" id="ARBA00023274"/>
    </source>
</evidence>
<sequence length="62" mass="6574">MIEVNTVTGKFVRVSCRDCGNEQVIFERACTKISCNICGATLTQPAGGKAKLVSAAVVEILE</sequence>
<comment type="cofactor">
    <cofactor evidence="5">
        <name>Zn(2+)</name>
        <dbReference type="ChEBI" id="CHEBI:29105"/>
    </cofactor>
    <text evidence="5">Binds 1 zinc ion per subunit.</text>
</comment>
<reference evidence="6" key="1">
    <citation type="journal article" date="2014" name="Genome Biol. Evol.">
        <title>Pangenome evidence for extensive interdomain horizontal transfer affecting lineage core and shell genes in uncultured planktonic thaumarchaeota and euryarchaeota.</title>
        <authorList>
            <person name="Deschamps P."/>
            <person name="Zivanovic Y."/>
            <person name="Moreira D."/>
            <person name="Rodriguez-Valera F."/>
            <person name="Lopez-Garcia P."/>
        </authorList>
    </citation>
    <scope>NUCLEOTIDE SEQUENCE</scope>
</reference>
<dbReference type="AlphaFoldDB" id="A0A075GD01"/>
<evidence type="ECO:0000256" key="2">
    <source>
        <dbReference type="ARBA" id="ARBA00022833"/>
    </source>
</evidence>
<dbReference type="Pfam" id="PF01667">
    <property type="entry name" value="Ribosomal_S27e"/>
    <property type="match status" value="1"/>
</dbReference>
<accession>A0A075GD01</accession>
<keyword evidence="5" id="KW-0479">Metal-binding</keyword>
<keyword evidence="5" id="KW-0863">Zinc-finger</keyword>
<dbReference type="InterPro" id="IPR023407">
    <property type="entry name" value="Ribosomal_eS27_Zn-bd_dom_sf"/>
</dbReference>
<dbReference type="GO" id="GO:0003735">
    <property type="term" value="F:structural constituent of ribosome"/>
    <property type="evidence" value="ECO:0007669"/>
    <property type="project" value="InterPro"/>
</dbReference>
<evidence type="ECO:0000256" key="5">
    <source>
        <dbReference type="HAMAP-Rule" id="MF_00371"/>
    </source>
</evidence>
<feature type="binding site" evidence="5">
    <location>
        <position position="19"/>
    </location>
    <ligand>
        <name>Zn(2+)</name>
        <dbReference type="ChEBI" id="CHEBI:29105"/>
    </ligand>
</feature>
<keyword evidence="3 5" id="KW-0689">Ribosomal protein</keyword>
<organism evidence="6">
    <name type="scientific">uncultured marine group II/III euryarchaeote KM3_113_E08</name>
    <dbReference type="NCBI Taxonomy" id="1457853"/>
    <lineage>
        <taxon>Archaea</taxon>
        <taxon>Methanobacteriati</taxon>
        <taxon>Methanobacteriota</taxon>
        <taxon>environmental samples</taxon>
    </lineage>
</organism>
<protein>
    <recommendedName>
        <fullName evidence="5">Small ribosomal subunit protein eS27</fullName>
    </recommendedName>
</protein>
<dbReference type="InterPro" id="IPR000592">
    <property type="entry name" value="Ribosomal_eS27"/>
</dbReference>
<feature type="zinc finger region" description="C4-type" evidence="5">
    <location>
        <begin position="16"/>
        <end position="38"/>
    </location>
</feature>
<dbReference type="GO" id="GO:1990904">
    <property type="term" value="C:ribonucleoprotein complex"/>
    <property type="evidence" value="ECO:0007669"/>
    <property type="project" value="UniProtKB-KW"/>
</dbReference>
<comment type="similarity">
    <text evidence="1 5">Belongs to the eukaryotic ribosomal protein eS27 family.</text>
</comment>
<feature type="binding site" evidence="5">
    <location>
        <position position="16"/>
    </location>
    <ligand>
        <name>Zn(2+)</name>
        <dbReference type="ChEBI" id="CHEBI:29105"/>
    </ligand>
</feature>